<name>A0ABP1H1S1_9EUKA</name>
<dbReference type="EMBL" id="CAXDID020000011">
    <property type="protein sequence ID" value="CAL5979492.1"/>
    <property type="molecule type" value="Genomic_DNA"/>
</dbReference>
<gene>
    <name evidence="2" type="ORF">HINF_LOCUS5639</name>
</gene>
<evidence type="ECO:0000256" key="1">
    <source>
        <dbReference type="SAM" id="MobiDB-lite"/>
    </source>
</evidence>
<proteinExistence type="predicted"/>
<feature type="compositionally biased region" description="Low complexity" evidence="1">
    <location>
        <begin position="25"/>
        <end position="38"/>
    </location>
</feature>
<sequence length="197" mass="21378">MTLSRTSAVFISLQNSPVSQKSAQTESNNNTTDSGTSTLEAFPGPAAVSQKHSLFIELLSAPALLSPVPHESNATRQAAVAGLRELLPDRGMLVAEIHEQVTRVREAVCFCRHFGQKTKRKRSRAGLSRERRVGQICLRSAGRAAGCRRSSLAGPAVAVRRRQRTLVRVLSASRIHSAVLGHSRENTIPQDVQPNVI</sequence>
<comment type="caution">
    <text evidence="2">The sequence shown here is derived from an EMBL/GenBank/DDBJ whole genome shotgun (WGS) entry which is preliminary data.</text>
</comment>
<organism evidence="2 3">
    <name type="scientific">Hexamita inflata</name>
    <dbReference type="NCBI Taxonomy" id="28002"/>
    <lineage>
        <taxon>Eukaryota</taxon>
        <taxon>Metamonada</taxon>
        <taxon>Diplomonadida</taxon>
        <taxon>Hexamitidae</taxon>
        <taxon>Hexamitinae</taxon>
        <taxon>Hexamita</taxon>
    </lineage>
</organism>
<feature type="region of interest" description="Disordered" evidence="1">
    <location>
        <begin position="19"/>
        <end position="38"/>
    </location>
</feature>
<keyword evidence="3" id="KW-1185">Reference proteome</keyword>
<accession>A0ABP1H1S1</accession>
<evidence type="ECO:0000313" key="2">
    <source>
        <dbReference type="EMBL" id="CAL5979492.1"/>
    </source>
</evidence>
<evidence type="ECO:0000313" key="3">
    <source>
        <dbReference type="Proteomes" id="UP001642409"/>
    </source>
</evidence>
<reference evidence="2 3" key="1">
    <citation type="submission" date="2024-07" db="EMBL/GenBank/DDBJ databases">
        <authorList>
            <person name="Akdeniz Z."/>
        </authorList>
    </citation>
    <scope>NUCLEOTIDE SEQUENCE [LARGE SCALE GENOMIC DNA]</scope>
</reference>
<dbReference type="Proteomes" id="UP001642409">
    <property type="component" value="Unassembled WGS sequence"/>
</dbReference>
<protein>
    <submittedName>
        <fullName evidence="2">Hypothetical_protein</fullName>
    </submittedName>
</protein>